<comment type="caution">
    <text evidence="7">The sequence shown here is derived from an EMBL/GenBank/DDBJ whole genome shotgun (WGS) entry which is preliminary data.</text>
</comment>
<keyword evidence="5 6" id="KW-0720">Serine protease</keyword>
<dbReference type="GO" id="GO:0006508">
    <property type="term" value="P:proteolysis"/>
    <property type="evidence" value="ECO:0007669"/>
    <property type="project" value="UniProtKB-KW"/>
</dbReference>
<dbReference type="InterPro" id="IPR008256">
    <property type="entry name" value="Peptidase_S1B"/>
</dbReference>
<dbReference type="Pfam" id="PF13365">
    <property type="entry name" value="Trypsin_2"/>
    <property type="match status" value="1"/>
</dbReference>
<dbReference type="AlphaFoldDB" id="A0A5C7SGE4"/>
<dbReference type="SUPFAM" id="SSF50494">
    <property type="entry name" value="Trypsin-like serine proteases"/>
    <property type="match status" value="1"/>
</dbReference>
<keyword evidence="2 6" id="KW-0645">Protease</keyword>
<accession>A0A5C7SGE4</accession>
<dbReference type="PROSITE" id="PS00673">
    <property type="entry name" value="V8_SER"/>
    <property type="match status" value="1"/>
</dbReference>
<dbReference type="RefSeq" id="WP_276659874.1">
    <property type="nucleotide sequence ID" value="NZ_SSFD01000238.1"/>
</dbReference>
<sequence length="242" mass="26717">MTTHADELALDMMAFTPEVLPKGIIGRDERLAVTDTRKAPWRMVCHLLIQDTRGVMHTGTGWLAGPSTVFTAGHNLFNGSRGHAASRIAVFPGRKASQAPNGQWLTTAFDVHPLWRTHARTEVDIGVVWLPRPVDERFGWFGFSVQPDKVLQGLNVHCAGYPDDLRPFGSQWFADGQIDEPKPQLLSYRLDTMPGQSGSPVYAIDAAGRAITVGVHVAGAGTENLAVRITAPIFETLRRWWR</sequence>
<dbReference type="Proteomes" id="UP000321192">
    <property type="component" value="Unassembled WGS sequence"/>
</dbReference>
<protein>
    <recommendedName>
        <fullName evidence="6">Serine protease</fullName>
        <ecNumber evidence="6">3.4.21.-</ecNumber>
    </recommendedName>
</protein>
<dbReference type="PANTHER" id="PTHR15462">
    <property type="entry name" value="SERINE PROTEASE"/>
    <property type="match status" value="1"/>
</dbReference>
<dbReference type="GO" id="GO:0008236">
    <property type="term" value="F:serine-type peptidase activity"/>
    <property type="evidence" value="ECO:0007669"/>
    <property type="project" value="UniProtKB-KW"/>
</dbReference>
<gene>
    <name evidence="7" type="ORF">E6Q80_15205</name>
</gene>
<keyword evidence="3" id="KW-0732">Signal</keyword>
<name>A0A5C7SGE4_THASP</name>
<dbReference type="EC" id="3.4.21.-" evidence="6"/>
<dbReference type="EMBL" id="SSFD01000238">
    <property type="protein sequence ID" value="TXH82583.1"/>
    <property type="molecule type" value="Genomic_DNA"/>
</dbReference>
<evidence type="ECO:0000256" key="2">
    <source>
        <dbReference type="ARBA" id="ARBA00022670"/>
    </source>
</evidence>
<evidence type="ECO:0000256" key="3">
    <source>
        <dbReference type="ARBA" id="ARBA00022729"/>
    </source>
</evidence>
<evidence type="ECO:0000313" key="8">
    <source>
        <dbReference type="Proteomes" id="UP000321192"/>
    </source>
</evidence>
<comment type="similarity">
    <text evidence="1 6">Belongs to the peptidase S1B family.</text>
</comment>
<proteinExistence type="inferred from homology"/>
<evidence type="ECO:0000313" key="7">
    <source>
        <dbReference type="EMBL" id="TXH82583.1"/>
    </source>
</evidence>
<evidence type="ECO:0000256" key="4">
    <source>
        <dbReference type="ARBA" id="ARBA00022801"/>
    </source>
</evidence>
<keyword evidence="4 6" id="KW-0378">Hydrolase</keyword>
<dbReference type="InterPro" id="IPR000126">
    <property type="entry name" value="V8_ser_AS"/>
</dbReference>
<dbReference type="InterPro" id="IPR050966">
    <property type="entry name" value="Glutamyl_endopeptidase"/>
</dbReference>
<dbReference type="Gene3D" id="2.40.10.10">
    <property type="entry name" value="Trypsin-like serine proteases"/>
    <property type="match status" value="2"/>
</dbReference>
<dbReference type="InterPro" id="IPR043504">
    <property type="entry name" value="Peptidase_S1_PA_chymotrypsin"/>
</dbReference>
<dbReference type="InterPro" id="IPR009003">
    <property type="entry name" value="Peptidase_S1_PA"/>
</dbReference>
<evidence type="ECO:0000256" key="6">
    <source>
        <dbReference type="RuleBase" id="RU004296"/>
    </source>
</evidence>
<evidence type="ECO:0000256" key="1">
    <source>
        <dbReference type="ARBA" id="ARBA00008764"/>
    </source>
</evidence>
<organism evidence="7 8">
    <name type="scientific">Thauera aminoaromatica</name>
    <dbReference type="NCBI Taxonomy" id="164330"/>
    <lineage>
        <taxon>Bacteria</taxon>
        <taxon>Pseudomonadati</taxon>
        <taxon>Pseudomonadota</taxon>
        <taxon>Betaproteobacteria</taxon>
        <taxon>Rhodocyclales</taxon>
        <taxon>Zoogloeaceae</taxon>
        <taxon>Thauera</taxon>
    </lineage>
</organism>
<dbReference type="PANTHER" id="PTHR15462:SF8">
    <property type="entry name" value="SERINE PROTEASE"/>
    <property type="match status" value="1"/>
</dbReference>
<reference evidence="7 8" key="1">
    <citation type="submission" date="2018-09" db="EMBL/GenBank/DDBJ databases">
        <title>Metagenome Assembled Genomes from an Advanced Water Purification Facility.</title>
        <authorList>
            <person name="Stamps B.W."/>
            <person name="Spear J.R."/>
        </authorList>
    </citation>
    <scope>NUCLEOTIDE SEQUENCE [LARGE SCALE GENOMIC DNA]</scope>
    <source>
        <strain evidence="7">Bin_27_1</strain>
    </source>
</reference>
<dbReference type="PRINTS" id="PR00839">
    <property type="entry name" value="V8PROTEASE"/>
</dbReference>
<evidence type="ECO:0000256" key="5">
    <source>
        <dbReference type="ARBA" id="ARBA00022825"/>
    </source>
</evidence>